<dbReference type="AlphaFoldDB" id="A0A6C0K930"/>
<accession>A0A6C0K930</accession>
<dbReference type="EMBL" id="MN740843">
    <property type="protein sequence ID" value="QHU14562.1"/>
    <property type="molecule type" value="Genomic_DNA"/>
</dbReference>
<protein>
    <submittedName>
        <fullName evidence="1">Uncharacterized protein</fullName>
    </submittedName>
</protein>
<organism evidence="1">
    <name type="scientific">viral metagenome</name>
    <dbReference type="NCBI Taxonomy" id="1070528"/>
    <lineage>
        <taxon>unclassified sequences</taxon>
        <taxon>metagenomes</taxon>
        <taxon>organismal metagenomes</taxon>
    </lineage>
</organism>
<evidence type="ECO:0000313" key="1">
    <source>
        <dbReference type="EMBL" id="QHU14562.1"/>
    </source>
</evidence>
<proteinExistence type="predicted"/>
<name>A0A6C0K930_9ZZZZ</name>
<sequence length="127" mass="14322">MRTWFASSPFIVEPGNFFDILLFSSIFLRTSSPGRLKMAVRSGEVHRRRTSSNSGWVSTCSTHASSQHSHASLENPLSKFDSPSVQRTFERSSCFPLSMEATRFPNSSTVLSVICAIRDTRRILYNK</sequence>
<reference evidence="1" key="1">
    <citation type="journal article" date="2020" name="Nature">
        <title>Giant virus diversity and host interactions through global metagenomics.</title>
        <authorList>
            <person name="Schulz F."/>
            <person name="Roux S."/>
            <person name="Paez-Espino D."/>
            <person name="Jungbluth S."/>
            <person name="Walsh D.A."/>
            <person name="Denef V.J."/>
            <person name="McMahon K.D."/>
            <person name="Konstantinidis K.T."/>
            <person name="Eloe-Fadrosh E.A."/>
            <person name="Kyrpides N.C."/>
            <person name="Woyke T."/>
        </authorList>
    </citation>
    <scope>NUCLEOTIDE SEQUENCE</scope>
    <source>
        <strain evidence="1">GVMAG-S-1102113-118</strain>
    </source>
</reference>